<dbReference type="EMBL" id="JAAGWG010000001">
    <property type="protein sequence ID" value="NEK84269.1"/>
    <property type="molecule type" value="Genomic_DNA"/>
</dbReference>
<dbReference type="AlphaFoldDB" id="A0A6L9VXT3"/>
<dbReference type="Proteomes" id="UP000479241">
    <property type="component" value="Unassembled WGS sequence"/>
</dbReference>
<organism evidence="1 2">
    <name type="scientific">Blastococcus saxobsidens</name>
    <dbReference type="NCBI Taxonomy" id="138336"/>
    <lineage>
        <taxon>Bacteria</taxon>
        <taxon>Bacillati</taxon>
        <taxon>Actinomycetota</taxon>
        <taxon>Actinomycetes</taxon>
        <taxon>Geodermatophilales</taxon>
        <taxon>Geodermatophilaceae</taxon>
        <taxon>Blastococcus</taxon>
    </lineage>
</organism>
<evidence type="ECO:0000313" key="2">
    <source>
        <dbReference type="Proteomes" id="UP000479241"/>
    </source>
</evidence>
<evidence type="ECO:0000313" key="1">
    <source>
        <dbReference type="EMBL" id="NEK84269.1"/>
    </source>
</evidence>
<sequence length="48" mass="5287">MPWWGWALIVWAAVAVPLAWLVDGAIHEAMHRERPPEADPPDDPSTGA</sequence>
<dbReference type="RefSeq" id="WP_163201692.1">
    <property type="nucleotide sequence ID" value="NZ_JAAGWG010000001.1"/>
</dbReference>
<proteinExistence type="predicted"/>
<reference evidence="1 2" key="1">
    <citation type="submission" date="2019-12" db="EMBL/GenBank/DDBJ databases">
        <title>the WGS of Blastococcus saxobsidens 67B17.</title>
        <authorList>
            <person name="Jiang Z."/>
        </authorList>
    </citation>
    <scope>NUCLEOTIDE SEQUENCE [LARGE SCALE GENOMIC DNA]</scope>
    <source>
        <strain evidence="1 2">67B17</strain>
    </source>
</reference>
<gene>
    <name evidence="1" type="ORF">GCU60_00565</name>
</gene>
<protein>
    <submittedName>
        <fullName evidence="1">Uncharacterized protein</fullName>
    </submittedName>
</protein>
<name>A0A6L9VXT3_9ACTN</name>
<accession>A0A6L9VXT3</accession>
<comment type="caution">
    <text evidence="1">The sequence shown here is derived from an EMBL/GenBank/DDBJ whole genome shotgun (WGS) entry which is preliminary data.</text>
</comment>